<dbReference type="RefSeq" id="WP_186969759.1">
    <property type="nucleotide sequence ID" value="NZ_JACOPK010000004.1"/>
</dbReference>
<evidence type="ECO:0000259" key="1">
    <source>
        <dbReference type="SMART" id="SM00928"/>
    </source>
</evidence>
<gene>
    <name evidence="2" type="ORF">H8S02_06030</name>
</gene>
<accession>A0ABR7GMH0</accession>
<dbReference type="SUPFAM" id="SSF140490">
    <property type="entry name" value="Nqo1C-terminal domain-like"/>
    <property type="match status" value="1"/>
</dbReference>
<dbReference type="PRINTS" id="PR00419">
    <property type="entry name" value="ADXRDTASE"/>
</dbReference>
<proteinExistence type="predicted"/>
<dbReference type="InterPro" id="IPR009051">
    <property type="entry name" value="Helical_ferredxn"/>
</dbReference>
<dbReference type="EMBL" id="JACOPK010000004">
    <property type="protein sequence ID" value="MBC5695504.1"/>
    <property type="molecule type" value="Genomic_DNA"/>
</dbReference>
<dbReference type="SMART" id="SM00928">
    <property type="entry name" value="NADH_4Fe-4S"/>
    <property type="match status" value="1"/>
</dbReference>
<dbReference type="Gene3D" id="1.10.1060.10">
    <property type="entry name" value="Alpha-helical ferredoxin"/>
    <property type="match status" value="1"/>
</dbReference>
<evidence type="ECO:0000313" key="2">
    <source>
        <dbReference type="EMBL" id="MBC5695504.1"/>
    </source>
</evidence>
<dbReference type="Pfam" id="PF07992">
    <property type="entry name" value="Pyr_redox_2"/>
    <property type="match status" value="1"/>
</dbReference>
<name>A0ABR7GMH0_9FIRM</name>
<dbReference type="NCBIfam" id="NF009410">
    <property type="entry name" value="PRK12771.1"/>
    <property type="match status" value="1"/>
</dbReference>
<dbReference type="Pfam" id="PF10589">
    <property type="entry name" value="NADH_4Fe-4S"/>
    <property type="match status" value="1"/>
</dbReference>
<organism evidence="2 3">
    <name type="scientific">Agathobaculum hominis</name>
    <dbReference type="NCBI Taxonomy" id="2763014"/>
    <lineage>
        <taxon>Bacteria</taxon>
        <taxon>Bacillati</taxon>
        <taxon>Bacillota</taxon>
        <taxon>Clostridia</taxon>
        <taxon>Eubacteriales</taxon>
        <taxon>Butyricicoccaceae</taxon>
        <taxon>Agathobaculum</taxon>
    </lineage>
</organism>
<dbReference type="InterPro" id="IPR019575">
    <property type="entry name" value="Nuop51_4Fe4S-bd"/>
</dbReference>
<dbReference type="InterPro" id="IPR023753">
    <property type="entry name" value="FAD/NAD-binding_dom"/>
</dbReference>
<keyword evidence="3" id="KW-1185">Reference proteome</keyword>
<dbReference type="Gene3D" id="3.50.50.60">
    <property type="entry name" value="FAD/NAD(P)-binding domain"/>
    <property type="match status" value="3"/>
</dbReference>
<dbReference type="SUPFAM" id="SSF46548">
    <property type="entry name" value="alpha-helical ferredoxin"/>
    <property type="match status" value="2"/>
</dbReference>
<sequence length="610" mass="66171">MSRLSIETPGRAETVVEGLYRDVERRISASPPGLCPVDMALSFLRLSHAQTCGKCVPCRIGLGQLTELLESVLDSTATPETIDLIEKTARVIQDTADCAIGYEAARMVLQGVQGFRDDYMSHVEHGRCLFGWDHPVPCVALCPAGVDIPGYIALVRAGRYNDAVRLIRKDNPFPTVCGYVCEHPCEARCRRSMVDDAVNICGIKRFACDHATDMTPPPCAPSTGKSIAVIGGGPGGLSAAYFLSLMGHRVVVYDQRPQLGGMLRYGIPDYRLPQEKLDRDIEFILSTGIEVHTDTAIGRDIEFSEIENQYDAVYISIGAHNDKKIGIDGENSVGVHAAVQLLRDIGEGRVPDFRGKRVCVIGGGNVSMDATRTALRLGAASVTCVYRRRISDMTALNEEIEDAQAEGCQILQLQAPDHIEADENGHVAALWTRPQVIGPYGSDGRPRPYDADAPLLRTPCDIVIVAIGQAIDARPFAQVMPLERGKIKASSDAFVPNTPHVFAGGDAVTGPATVIRAVAAGKVAAANIDAHLGFHHVIQSDVEIPAPHLTNLPACGRIELHNRPFEECVGNFELVKCGMTEQEVQQETSRCLRCDHFGYGIFKGGRTNKW</sequence>
<dbReference type="InterPro" id="IPR037207">
    <property type="entry name" value="Nuop51_4Fe4S-bd_sf"/>
</dbReference>
<dbReference type="InterPro" id="IPR036188">
    <property type="entry name" value="FAD/NAD-bd_sf"/>
</dbReference>
<dbReference type="Proteomes" id="UP000641741">
    <property type="component" value="Unassembled WGS sequence"/>
</dbReference>
<comment type="caution">
    <text evidence="2">The sequence shown here is derived from an EMBL/GenBank/DDBJ whole genome shotgun (WGS) entry which is preliminary data.</text>
</comment>
<evidence type="ECO:0000313" key="3">
    <source>
        <dbReference type="Proteomes" id="UP000641741"/>
    </source>
</evidence>
<feature type="domain" description="NADH-ubiquinone oxidoreductase 51kDa subunit iron-sulphur binding" evidence="1">
    <location>
        <begin position="37"/>
        <end position="82"/>
    </location>
</feature>
<dbReference type="PANTHER" id="PTHR42783:SF3">
    <property type="entry name" value="GLUTAMATE SYNTHASE [NADPH] SMALL CHAIN-RELATED"/>
    <property type="match status" value="1"/>
</dbReference>
<protein>
    <submittedName>
        <fullName evidence="2">FAD-dependent oxidoreductase</fullName>
    </submittedName>
</protein>
<dbReference type="SUPFAM" id="SSF51971">
    <property type="entry name" value="Nucleotide-binding domain"/>
    <property type="match status" value="2"/>
</dbReference>
<dbReference type="PANTHER" id="PTHR42783">
    <property type="entry name" value="GLUTAMATE SYNTHASE [NADPH] SMALL CHAIN"/>
    <property type="match status" value="1"/>
</dbReference>
<reference evidence="2 3" key="1">
    <citation type="submission" date="2020-08" db="EMBL/GenBank/DDBJ databases">
        <title>Genome public.</title>
        <authorList>
            <person name="Liu C."/>
            <person name="Sun Q."/>
        </authorList>
    </citation>
    <scope>NUCLEOTIDE SEQUENCE [LARGE SCALE GENOMIC DNA]</scope>
    <source>
        <strain evidence="2 3">M2</strain>
    </source>
</reference>